<dbReference type="PROSITE" id="PS51257">
    <property type="entry name" value="PROKAR_LIPOPROTEIN"/>
    <property type="match status" value="1"/>
</dbReference>
<name>A0A8D0YUX6_PIG</name>
<dbReference type="Ensembl" id="ENSSSCT00030079947.1">
    <property type="protein sequence ID" value="ENSSSCP00030036602.1"/>
    <property type="gene ID" value="ENSSSCG00030057346.1"/>
</dbReference>
<proteinExistence type="predicted"/>
<dbReference type="SMART" id="SM00409">
    <property type="entry name" value="IG"/>
    <property type="match status" value="1"/>
</dbReference>
<sequence length="116" mass="12467">MVVSLCRFFPSSPPLLLSLAGSVVSCELTQPPSLSVSLGQMARITCGGNNIGYKHTFWYQQKVGQAPVLVMYSDSHQLSGIPELFSGSTLTISRARAEDEEDYYCAVADGKGSSTQ</sequence>
<dbReference type="Ensembl" id="ENSSSCT00045021893.1">
    <property type="protein sequence ID" value="ENSSSCP00045015068.1"/>
    <property type="gene ID" value="ENSSSCG00045012860.1"/>
</dbReference>
<dbReference type="InterPro" id="IPR007110">
    <property type="entry name" value="Ig-like_dom"/>
</dbReference>
<dbReference type="Proteomes" id="UP000694723">
    <property type="component" value="Unplaced"/>
</dbReference>
<dbReference type="Ensembl" id="ENSSSCT00065048422.1">
    <property type="protein sequence ID" value="ENSSSCP00065020892.1"/>
    <property type="gene ID" value="ENSSSCG00065035548.1"/>
</dbReference>
<dbReference type="Pfam" id="PF07686">
    <property type="entry name" value="V-set"/>
    <property type="match status" value="1"/>
</dbReference>
<dbReference type="Gene3D" id="2.60.40.10">
    <property type="entry name" value="Immunoglobulins"/>
    <property type="match status" value="1"/>
</dbReference>
<dbReference type="SUPFAM" id="SSF48726">
    <property type="entry name" value="Immunoglobulin"/>
    <property type="match status" value="1"/>
</dbReference>
<dbReference type="Proteomes" id="UP000694720">
    <property type="component" value="Unplaced"/>
</dbReference>
<protein>
    <recommendedName>
        <fullName evidence="1">Ig-like domain-containing protein</fullName>
    </recommendedName>
</protein>
<evidence type="ECO:0000313" key="2">
    <source>
        <dbReference type="Ensembl" id="ENSSSCP00035006352.1"/>
    </source>
</evidence>
<accession>A0A8D0YUX6</accession>
<dbReference type="SMART" id="SM00406">
    <property type="entry name" value="IGv"/>
    <property type="match status" value="1"/>
</dbReference>
<feature type="domain" description="Ig-like" evidence="1">
    <location>
        <begin position="13"/>
        <end position="116"/>
    </location>
</feature>
<dbReference type="Proteomes" id="UP000694728">
    <property type="component" value="Unplaced"/>
</dbReference>
<dbReference type="InterPro" id="IPR013106">
    <property type="entry name" value="Ig_V-set"/>
</dbReference>
<evidence type="ECO:0000313" key="3">
    <source>
        <dbReference type="Proteomes" id="UP000694720"/>
    </source>
</evidence>
<dbReference type="Proteomes" id="UP000694722">
    <property type="component" value="Unplaced"/>
</dbReference>
<dbReference type="PROSITE" id="PS50835">
    <property type="entry name" value="IG_LIKE"/>
    <property type="match status" value="1"/>
</dbReference>
<evidence type="ECO:0000259" key="1">
    <source>
        <dbReference type="PROSITE" id="PS50835"/>
    </source>
</evidence>
<dbReference type="Proteomes" id="UP000694725">
    <property type="component" value="Unplaced"/>
</dbReference>
<dbReference type="PANTHER" id="PTHR23267">
    <property type="entry name" value="IMMUNOGLOBULIN LIGHT CHAIN"/>
    <property type="match status" value="1"/>
</dbReference>
<organism evidence="2 3">
    <name type="scientific">Sus scrofa</name>
    <name type="common">Pig</name>
    <dbReference type="NCBI Taxonomy" id="9823"/>
    <lineage>
        <taxon>Eukaryota</taxon>
        <taxon>Metazoa</taxon>
        <taxon>Chordata</taxon>
        <taxon>Craniata</taxon>
        <taxon>Vertebrata</taxon>
        <taxon>Euteleostomi</taxon>
        <taxon>Mammalia</taxon>
        <taxon>Eutheria</taxon>
        <taxon>Laurasiatheria</taxon>
        <taxon>Artiodactyla</taxon>
        <taxon>Suina</taxon>
        <taxon>Suidae</taxon>
        <taxon>Sus</taxon>
    </lineage>
</organism>
<dbReference type="InterPro" id="IPR036179">
    <property type="entry name" value="Ig-like_dom_sf"/>
</dbReference>
<reference evidence="2" key="1">
    <citation type="submission" date="2025-05" db="UniProtKB">
        <authorList>
            <consortium name="Ensembl"/>
        </authorList>
    </citation>
    <scope>IDENTIFICATION</scope>
</reference>
<dbReference type="Ensembl" id="ENSSSCT00060028947.1">
    <property type="protein sequence ID" value="ENSSSCP00060012408.1"/>
    <property type="gene ID" value="ENSSSCG00060021360.1"/>
</dbReference>
<dbReference type="InterPro" id="IPR003599">
    <property type="entry name" value="Ig_sub"/>
</dbReference>
<dbReference type="Ensembl" id="ENSSSCT00035018225.1">
    <property type="protein sequence ID" value="ENSSSCP00035006352.1"/>
    <property type="gene ID" value="ENSSSCG00035014385.1"/>
</dbReference>
<dbReference type="AlphaFoldDB" id="A0A8D0YUX6"/>
<dbReference type="Proteomes" id="UP000694570">
    <property type="component" value="Unplaced"/>
</dbReference>
<dbReference type="InterPro" id="IPR050150">
    <property type="entry name" value="IgV_Light_Chain"/>
</dbReference>
<dbReference type="Ensembl" id="ENSSSCT00040004260.1">
    <property type="protein sequence ID" value="ENSSSCP00040001341.1"/>
    <property type="gene ID" value="ENSSSCG00040003404.1"/>
</dbReference>
<dbReference type="InterPro" id="IPR013783">
    <property type="entry name" value="Ig-like_fold"/>
</dbReference>